<feature type="signal peptide" evidence="1">
    <location>
        <begin position="1"/>
        <end position="24"/>
    </location>
</feature>
<comment type="caution">
    <text evidence="2">The sequence shown here is derived from an EMBL/GenBank/DDBJ whole genome shotgun (WGS) entry which is preliminary data.</text>
</comment>
<evidence type="ECO:0000313" key="2">
    <source>
        <dbReference type="EMBL" id="EGF24785.1"/>
    </source>
</evidence>
<organism evidence="2 3">
    <name type="scientific">Rhodopirellula baltica WH47</name>
    <dbReference type="NCBI Taxonomy" id="991778"/>
    <lineage>
        <taxon>Bacteria</taxon>
        <taxon>Pseudomonadati</taxon>
        <taxon>Planctomycetota</taxon>
        <taxon>Planctomycetia</taxon>
        <taxon>Pirellulales</taxon>
        <taxon>Pirellulaceae</taxon>
        <taxon>Rhodopirellula</taxon>
    </lineage>
</organism>
<reference evidence="2 3" key="1">
    <citation type="journal article" date="2013" name="Mar. Genomics">
        <title>Expression of sulfatases in Rhodopirellula baltica and the diversity of sulfatases in the genus Rhodopirellula.</title>
        <authorList>
            <person name="Wegner C.E."/>
            <person name="Richter-Heitmann T."/>
            <person name="Klindworth A."/>
            <person name="Klockow C."/>
            <person name="Richter M."/>
            <person name="Achstetter T."/>
            <person name="Glockner F.O."/>
            <person name="Harder J."/>
        </authorList>
    </citation>
    <scope>NUCLEOTIDE SEQUENCE [LARGE SCALE GENOMIC DNA]</scope>
    <source>
        <strain evidence="2 3">WH47</strain>
    </source>
</reference>
<evidence type="ECO:0000256" key="1">
    <source>
        <dbReference type="SAM" id="SignalP"/>
    </source>
</evidence>
<sequence length="134" mass="14783">MIDFRFAMLLLVVTLTGCSSQQPATGIVEYTDGDPVQSGSIEFRSLETGARYAGRIASNGTFALRDQDGNESLPPGEYEMVVVQIVMTEDVAAADHNHGQTVPRRYADYYTSDLRYSNQADRTDSIRVELDPTP</sequence>
<keyword evidence="1" id="KW-0732">Signal</keyword>
<protein>
    <recommendedName>
        <fullName evidence="4">Secreted protein</fullName>
    </recommendedName>
</protein>
<evidence type="ECO:0000313" key="3">
    <source>
        <dbReference type="Proteomes" id="UP000006222"/>
    </source>
</evidence>
<dbReference type="PATRIC" id="fig|991778.3.peg.5661"/>
<dbReference type="EMBL" id="AFAR01000272">
    <property type="protein sequence ID" value="EGF24785.1"/>
    <property type="molecule type" value="Genomic_DNA"/>
</dbReference>
<dbReference type="AlphaFoldDB" id="F2B032"/>
<dbReference type="Proteomes" id="UP000006222">
    <property type="component" value="Unassembled WGS sequence"/>
</dbReference>
<name>F2B032_RHOBT</name>
<dbReference type="PROSITE" id="PS51257">
    <property type="entry name" value="PROKAR_LIPOPROTEIN"/>
    <property type="match status" value="1"/>
</dbReference>
<proteinExistence type="predicted"/>
<evidence type="ECO:0008006" key="4">
    <source>
        <dbReference type="Google" id="ProtNLM"/>
    </source>
</evidence>
<feature type="chain" id="PRO_5003279179" description="Secreted protein" evidence="1">
    <location>
        <begin position="25"/>
        <end position="134"/>
    </location>
</feature>
<gene>
    <name evidence="2" type="ORF">RBWH47_03152</name>
</gene>
<accession>F2B032</accession>